<dbReference type="PRINTS" id="PR00111">
    <property type="entry name" value="ABHYDROLASE"/>
</dbReference>
<dbReference type="GO" id="GO:0016787">
    <property type="term" value="F:hydrolase activity"/>
    <property type="evidence" value="ECO:0007669"/>
    <property type="project" value="UniProtKB-KW"/>
</dbReference>
<reference evidence="2 3" key="1">
    <citation type="submission" date="2023-01" db="EMBL/GenBank/DDBJ databases">
        <title>Novel diversity within Roseofilum (Cyanobacteria; Desertifilaceae) from marine benthic mats with descriptions of four novel species.</title>
        <authorList>
            <person name="Wang Y."/>
            <person name="Berthold D.E."/>
            <person name="Hu J."/>
            <person name="Lefler F.W."/>
            <person name="Laughinghouse H.D. IV."/>
        </authorList>
    </citation>
    <scope>NUCLEOTIDE SEQUENCE [LARGE SCALE GENOMIC DNA]</scope>
    <source>
        <strain evidence="2 3">BLCC-M154</strain>
    </source>
</reference>
<dbReference type="PANTHER" id="PTHR46438:SF7">
    <property type="entry name" value="ALPHA_BETA-HYDROLASES SUPERFAMILY PROTEIN"/>
    <property type="match status" value="1"/>
</dbReference>
<accession>A0ABT7ARM6</accession>
<keyword evidence="3" id="KW-1185">Reference proteome</keyword>
<organism evidence="2 3">
    <name type="scientific">Roseofilum acuticapitatum BLCC-M154</name>
    <dbReference type="NCBI Taxonomy" id="3022444"/>
    <lineage>
        <taxon>Bacteria</taxon>
        <taxon>Bacillati</taxon>
        <taxon>Cyanobacteriota</taxon>
        <taxon>Cyanophyceae</taxon>
        <taxon>Desertifilales</taxon>
        <taxon>Desertifilaceae</taxon>
        <taxon>Roseofilum</taxon>
        <taxon>Roseofilum acuticapitatum</taxon>
    </lineage>
</organism>
<dbReference type="Pfam" id="PF12697">
    <property type="entry name" value="Abhydrolase_6"/>
    <property type="match status" value="1"/>
</dbReference>
<feature type="domain" description="AB hydrolase-1" evidence="1">
    <location>
        <begin position="34"/>
        <end position="285"/>
    </location>
</feature>
<comment type="caution">
    <text evidence="2">The sequence shown here is derived from an EMBL/GenBank/DDBJ whole genome shotgun (WGS) entry which is preliminary data.</text>
</comment>
<evidence type="ECO:0000313" key="2">
    <source>
        <dbReference type="EMBL" id="MDJ1169559.1"/>
    </source>
</evidence>
<protein>
    <submittedName>
        <fullName evidence="2">Alpha/beta fold hydrolase</fullName>
    </submittedName>
</protein>
<dbReference type="SUPFAM" id="SSF53474">
    <property type="entry name" value="alpha/beta-Hydrolases"/>
    <property type="match status" value="1"/>
</dbReference>
<keyword evidence="2" id="KW-0378">Hydrolase</keyword>
<evidence type="ECO:0000259" key="1">
    <source>
        <dbReference type="Pfam" id="PF12697"/>
    </source>
</evidence>
<dbReference type="Proteomes" id="UP001235303">
    <property type="component" value="Unassembled WGS sequence"/>
</dbReference>
<dbReference type="InterPro" id="IPR000639">
    <property type="entry name" value="Epox_hydrolase-like"/>
</dbReference>
<dbReference type="RefSeq" id="WP_283753317.1">
    <property type="nucleotide sequence ID" value="NZ_JAQOSP010000063.1"/>
</dbReference>
<evidence type="ECO:0000313" key="3">
    <source>
        <dbReference type="Proteomes" id="UP001235303"/>
    </source>
</evidence>
<dbReference type="PRINTS" id="PR00412">
    <property type="entry name" value="EPOXHYDRLASE"/>
</dbReference>
<dbReference type="EMBL" id="JAQOSP010000063">
    <property type="protein sequence ID" value="MDJ1169559.1"/>
    <property type="molecule type" value="Genomic_DNA"/>
</dbReference>
<gene>
    <name evidence="2" type="ORF">PMG71_08990</name>
</gene>
<dbReference type="Gene3D" id="3.40.50.1820">
    <property type="entry name" value="alpha/beta hydrolase"/>
    <property type="match status" value="1"/>
</dbReference>
<dbReference type="InterPro" id="IPR000073">
    <property type="entry name" value="AB_hydrolase_1"/>
</dbReference>
<dbReference type="InterPro" id="IPR029058">
    <property type="entry name" value="AB_hydrolase_fold"/>
</dbReference>
<dbReference type="PANTHER" id="PTHR46438">
    <property type="entry name" value="ALPHA/BETA-HYDROLASES SUPERFAMILY PROTEIN"/>
    <property type="match status" value="1"/>
</dbReference>
<proteinExistence type="predicted"/>
<sequence length="295" mass="32962">MTTQLLSRNTLTPQTWLWQNHRIIYTVQGRGIPLVLVHGFGGCVGHWRNNIPTLAQAGYQVFALDLLGFGASDKPPLDYSLDLWYSLLQDFWATHIQQPAVWIGNSIGGLLSLMILAHTPERGKAGILINCAGGLNHRPEELNLPLRIVMGAFTRLVSSPITGPFLFNQVRQKHRIRRTLHQVYMSSEAITDELVDLLYQPSCDPGAQKVFASVLTAPPGPKPEELLPHVKQPLLVLWGEDDPWTPISAGKLYRRLAQTRADVEFISIPNAGHCPHDEHPDLVNRLILRGLIQIN</sequence>
<name>A0ABT7ARM6_9CYAN</name>